<feature type="domain" description="Ketoreductase" evidence="3">
    <location>
        <begin position="38"/>
        <end position="203"/>
    </location>
</feature>
<gene>
    <name evidence="4" type="ORF">GH815_05590</name>
</gene>
<dbReference type="InterPro" id="IPR036291">
    <property type="entry name" value="NAD(P)-bd_dom_sf"/>
</dbReference>
<dbReference type="AlphaFoldDB" id="A0A844BCW2"/>
<dbReference type="InterPro" id="IPR002347">
    <property type="entry name" value="SDR_fam"/>
</dbReference>
<dbReference type="Gene3D" id="3.40.50.720">
    <property type="entry name" value="NAD(P)-binding Rossmann-like Domain"/>
    <property type="match status" value="1"/>
</dbReference>
<dbReference type="Proteomes" id="UP000466730">
    <property type="component" value="Unassembled WGS sequence"/>
</dbReference>
<dbReference type="InterPro" id="IPR020904">
    <property type="entry name" value="Sc_DH/Rdtase_CS"/>
</dbReference>
<dbReference type="PROSITE" id="PS00061">
    <property type="entry name" value="ADH_SHORT"/>
    <property type="match status" value="1"/>
</dbReference>
<dbReference type="InterPro" id="IPR057326">
    <property type="entry name" value="KR_dom"/>
</dbReference>
<evidence type="ECO:0000256" key="2">
    <source>
        <dbReference type="ARBA" id="ARBA00023002"/>
    </source>
</evidence>
<comment type="caution">
    <text evidence="4">The sequence shown here is derived from an EMBL/GenBank/DDBJ whole genome shotgun (WGS) entry which is preliminary data.</text>
</comment>
<dbReference type="GO" id="GO:0030497">
    <property type="term" value="P:fatty acid elongation"/>
    <property type="evidence" value="ECO:0007669"/>
    <property type="project" value="TreeGrafter"/>
</dbReference>
<proteinExistence type="inferred from homology"/>
<name>A0A844BCW2_9RHOB</name>
<dbReference type="Pfam" id="PF13561">
    <property type="entry name" value="adh_short_C2"/>
    <property type="match status" value="1"/>
</dbReference>
<organism evidence="4 5">
    <name type="scientific">Rhodovulum strictum</name>
    <dbReference type="NCBI Taxonomy" id="58314"/>
    <lineage>
        <taxon>Bacteria</taxon>
        <taxon>Pseudomonadati</taxon>
        <taxon>Pseudomonadota</taxon>
        <taxon>Alphaproteobacteria</taxon>
        <taxon>Rhodobacterales</taxon>
        <taxon>Paracoccaceae</taxon>
        <taxon>Rhodovulum</taxon>
    </lineage>
</organism>
<evidence type="ECO:0000313" key="4">
    <source>
        <dbReference type="EMBL" id="MRH20459.1"/>
    </source>
</evidence>
<dbReference type="PRINTS" id="PR00080">
    <property type="entry name" value="SDRFAMILY"/>
</dbReference>
<dbReference type="PANTHER" id="PTHR42760">
    <property type="entry name" value="SHORT-CHAIN DEHYDROGENASES/REDUCTASES FAMILY MEMBER"/>
    <property type="match status" value="1"/>
</dbReference>
<keyword evidence="2" id="KW-0560">Oxidoreductase</keyword>
<keyword evidence="5" id="KW-1185">Reference proteome</keyword>
<dbReference type="GO" id="GO:0016616">
    <property type="term" value="F:oxidoreductase activity, acting on the CH-OH group of donors, NAD or NADP as acceptor"/>
    <property type="evidence" value="ECO:0007669"/>
    <property type="project" value="UniProtKB-ARBA"/>
</dbReference>
<accession>A0A844BCW2</accession>
<protein>
    <submittedName>
        <fullName evidence="4">SDR family oxidoreductase</fullName>
    </submittedName>
</protein>
<comment type="similarity">
    <text evidence="1">Belongs to the short-chain dehydrogenases/reductases (SDR) family.</text>
</comment>
<reference evidence="4 5" key="1">
    <citation type="submission" date="2019-11" db="EMBL/GenBank/DDBJ databases">
        <title>Draft Whole-Genome sequence of the marine photosynthetic bacterium Rhodovulum strictum DSM 11289.</title>
        <authorList>
            <person name="Kyndt J.A."/>
            <person name="Meyer T.E."/>
        </authorList>
    </citation>
    <scope>NUCLEOTIDE SEQUENCE [LARGE SCALE GENOMIC DNA]</scope>
    <source>
        <strain evidence="4 5">DSM 11289</strain>
    </source>
</reference>
<dbReference type="OrthoDB" id="9797020at2"/>
<dbReference type="SMART" id="SM00822">
    <property type="entry name" value="PKS_KR"/>
    <property type="match status" value="1"/>
</dbReference>
<dbReference type="PANTHER" id="PTHR42760:SF135">
    <property type="entry name" value="BLL7886 PROTEIN"/>
    <property type="match status" value="1"/>
</dbReference>
<evidence type="ECO:0000256" key="1">
    <source>
        <dbReference type="ARBA" id="ARBA00006484"/>
    </source>
</evidence>
<dbReference type="FunFam" id="3.40.50.720:FF:000173">
    <property type="entry name" value="3-oxoacyl-[acyl-carrier protein] reductase"/>
    <property type="match status" value="1"/>
</dbReference>
<dbReference type="SUPFAM" id="SSF51735">
    <property type="entry name" value="NAD(P)-binding Rossmann-fold domains"/>
    <property type="match status" value="1"/>
</dbReference>
<evidence type="ECO:0000313" key="5">
    <source>
        <dbReference type="Proteomes" id="UP000466730"/>
    </source>
</evidence>
<evidence type="ECO:0000259" key="3">
    <source>
        <dbReference type="SMART" id="SM00822"/>
    </source>
</evidence>
<dbReference type="PRINTS" id="PR00081">
    <property type="entry name" value="GDHRDH"/>
</dbReference>
<sequence>MQAPFSLYELKRYANTKLSDGQAEGGQALEATGGWQGRRAIVTGGGRGIGRAIAEGLVAGGAEVHVFDAAGGTGPEGTAMHAVDVTCAGAVGDAVAALGRVDLLVNNAGITRDRSILRMTDEEWRQVLDVNLTGAFNLIRAVAPGMTGAGYGRIVNLVSINGLRGKFGQANYAASKGGLVALTKTAAREFGRKGVTVNAVAPGMVLTEMTLALAPEVRQRALDETLLGRLPGVEDVAAAVLFLLSDRAAFVTGQVLQVDAGQYV</sequence>
<dbReference type="EMBL" id="WJPO01000006">
    <property type="protein sequence ID" value="MRH20459.1"/>
    <property type="molecule type" value="Genomic_DNA"/>
</dbReference>